<dbReference type="CDD" id="cd18095">
    <property type="entry name" value="SpoU-like_rRNA-MTase"/>
    <property type="match status" value="1"/>
</dbReference>
<organism evidence="6 7">
    <name type="scientific">Mycoplasmopsis cynos</name>
    <dbReference type="NCBI Taxonomy" id="171284"/>
    <lineage>
        <taxon>Bacteria</taxon>
        <taxon>Bacillati</taxon>
        <taxon>Mycoplasmatota</taxon>
        <taxon>Mycoplasmoidales</taxon>
        <taxon>Metamycoplasmataceae</taxon>
        <taxon>Mycoplasmopsis</taxon>
    </lineage>
</organism>
<dbReference type="Proteomes" id="UP000289506">
    <property type="component" value="Plasmid 13"/>
</dbReference>
<evidence type="ECO:0000256" key="2">
    <source>
        <dbReference type="ARBA" id="ARBA00022603"/>
    </source>
</evidence>
<dbReference type="InterPro" id="IPR029028">
    <property type="entry name" value="Alpha/beta_knot_MTases"/>
</dbReference>
<dbReference type="SUPFAM" id="SSF75217">
    <property type="entry name" value="alpha/beta knot"/>
    <property type="match status" value="1"/>
</dbReference>
<keyword evidence="2 6" id="KW-0489">Methyltransferase</keyword>
<dbReference type="Pfam" id="PF22435">
    <property type="entry name" value="MRM3-like_sub_bind"/>
    <property type="match status" value="1"/>
</dbReference>
<dbReference type="EMBL" id="LR214986">
    <property type="protein sequence ID" value="VEU65065.1"/>
    <property type="molecule type" value="Genomic_DNA"/>
</dbReference>
<dbReference type="GO" id="GO:0006396">
    <property type="term" value="P:RNA processing"/>
    <property type="evidence" value="ECO:0007669"/>
    <property type="project" value="InterPro"/>
</dbReference>
<dbReference type="Gene3D" id="3.30.1330.30">
    <property type="match status" value="1"/>
</dbReference>
<dbReference type="InterPro" id="IPR029064">
    <property type="entry name" value="Ribosomal_eL30-like_sf"/>
</dbReference>
<dbReference type="SUPFAM" id="SSF55315">
    <property type="entry name" value="L30e-like"/>
    <property type="match status" value="1"/>
</dbReference>
<evidence type="ECO:0000313" key="7">
    <source>
        <dbReference type="Proteomes" id="UP000289506"/>
    </source>
</evidence>
<gene>
    <name evidence="6" type="primary">MCYN0825</name>
    <name evidence="6" type="ORF">NCTC10142_00847</name>
</gene>
<protein>
    <submittedName>
        <fullName evidence="6">tRNA/rRNA methyltransferase</fullName>
        <ecNumber evidence="6">2.1.1.-</ecNumber>
    </submittedName>
</protein>
<dbReference type="InterPro" id="IPR051259">
    <property type="entry name" value="rRNA_Methyltransferase"/>
</dbReference>
<name>A0A449AJ73_9BACT</name>
<dbReference type="GO" id="GO:0032259">
    <property type="term" value="P:methylation"/>
    <property type="evidence" value="ECO:0007669"/>
    <property type="project" value="UniProtKB-KW"/>
</dbReference>
<accession>A0A449AJ73</accession>
<dbReference type="PANTHER" id="PTHR43191">
    <property type="entry name" value="RRNA METHYLTRANSFERASE 3"/>
    <property type="match status" value="1"/>
</dbReference>
<evidence type="ECO:0000256" key="3">
    <source>
        <dbReference type="ARBA" id="ARBA00022679"/>
    </source>
</evidence>
<dbReference type="GO" id="GO:0008173">
    <property type="term" value="F:RNA methyltransferase activity"/>
    <property type="evidence" value="ECO:0007669"/>
    <property type="project" value="InterPro"/>
</dbReference>
<dbReference type="InterPro" id="IPR001537">
    <property type="entry name" value="SpoU_MeTrfase"/>
</dbReference>
<keyword evidence="6" id="KW-0614">Plasmid</keyword>
<sequence>MILTSKQNIKIKELKKLHNKKFRKESNLFLISGYHLVNEALTKDIVVEILETEDSNFYQNSTKVSYDIISYLSQTTTPQKVIAVCDKRKLRKYPIKKVVALNNLQDPGNVGTIIRIAKAFNFDTVIIENLDVFNDKVIRASQGALFKLNIIETNDLESELIKLKNNDYTIYETLLNKNAQVLNSIKFVEDKMVIVFGNEANGIRPNIQKLSDLNIYIPIEFESLNVAISAGIVLDKVYNRSKDE</sequence>
<feature type="domain" description="tRNA/rRNA methyltransferase SpoU type" evidence="4">
    <location>
        <begin position="98"/>
        <end position="234"/>
    </location>
</feature>
<dbReference type="EC" id="2.1.1.-" evidence="6"/>
<dbReference type="InterPro" id="IPR053888">
    <property type="entry name" value="MRM3-like_sub_bind"/>
</dbReference>
<reference evidence="6 7" key="1">
    <citation type="submission" date="2019-01" db="EMBL/GenBank/DDBJ databases">
        <authorList>
            <consortium name="Pathogen Informatics"/>
        </authorList>
    </citation>
    <scope>NUCLEOTIDE SEQUENCE [LARGE SCALE GENOMIC DNA]</scope>
    <source>
        <strain evidence="6 7">NCTC10142</strain>
        <plasmid evidence="7">13</plasmid>
    </source>
</reference>
<dbReference type="GO" id="GO:0003723">
    <property type="term" value="F:RNA binding"/>
    <property type="evidence" value="ECO:0007669"/>
    <property type="project" value="InterPro"/>
</dbReference>
<dbReference type="AlphaFoldDB" id="A0A449AJ73"/>
<comment type="similarity">
    <text evidence="1">Belongs to the class IV-like SAM-binding methyltransferase superfamily. RNA methyltransferase TrmH family.</text>
</comment>
<evidence type="ECO:0000259" key="5">
    <source>
        <dbReference type="Pfam" id="PF22435"/>
    </source>
</evidence>
<dbReference type="InterPro" id="IPR029026">
    <property type="entry name" value="tRNA_m1G_MTases_N"/>
</dbReference>
<geneLocation type="plasmid" evidence="6 7">
    <name>13</name>
</geneLocation>
<proteinExistence type="inferred from homology"/>
<dbReference type="RefSeq" id="WP_129720983.1">
    <property type="nucleotide sequence ID" value="NZ_LR214986.1"/>
</dbReference>
<dbReference type="PANTHER" id="PTHR43191:SF2">
    <property type="entry name" value="RRNA METHYLTRANSFERASE 3, MITOCHONDRIAL"/>
    <property type="match status" value="1"/>
</dbReference>
<evidence type="ECO:0000256" key="1">
    <source>
        <dbReference type="ARBA" id="ARBA00007228"/>
    </source>
</evidence>
<dbReference type="Gene3D" id="3.40.1280.10">
    <property type="match status" value="1"/>
</dbReference>
<keyword evidence="3 6" id="KW-0808">Transferase</keyword>
<dbReference type="Pfam" id="PF00588">
    <property type="entry name" value="SpoU_methylase"/>
    <property type="match status" value="1"/>
</dbReference>
<evidence type="ECO:0000259" key="4">
    <source>
        <dbReference type="Pfam" id="PF00588"/>
    </source>
</evidence>
<evidence type="ECO:0000313" key="6">
    <source>
        <dbReference type="EMBL" id="VEU65065.1"/>
    </source>
</evidence>
<feature type="domain" description="MRM3-like substrate binding" evidence="5">
    <location>
        <begin position="8"/>
        <end position="83"/>
    </location>
</feature>